<gene>
    <name evidence="2" type="ORF">K6K41_22900</name>
</gene>
<dbReference type="SUPFAM" id="SSF52402">
    <property type="entry name" value="Adenine nucleotide alpha hydrolases-like"/>
    <property type="match status" value="1"/>
</dbReference>
<dbReference type="Proteomes" id="UP000825701">
    <property type="component" value="Chromosome"/>
</dbReference>
<accession>A0A9E6UPA0</accession>
<feature type="domain" description="Phosphoadenosine phosphosulphate reductase" evidence="1">
    <location>
        <begin position="15"/>
        <end position="174"/>
    </location>
</feature>
<dbReference type="EMBL" id="CP081869">
    <property type="protein sequence ID" value="QZN99524.1"/>
    <property type="molecule type" value="Genomic_DNA"/>
</dbReference>
<keyword evidence="3" id="KW-1185">Reference proteome</keyword>
<proteinExistence type="predicted"/>
<dbReference type="AlphaFoldDB" id="A0A9E6UPA0"/>
<dbReference type="Gene3D" id="3.40.50.620">
    <property type="entry name" value="HUPs"/>
    <property type="match status" value="1"/>
</dbReference>
<dbReference type="RefSeq" id="WP_261402607.1">
    <property type="nucleotide sequence ID" value="NZ_CP081869.1"/>
</dbReference>
<evidence type="ECO:0000313" key="3">
    <source>
        <dbReference type="Proteomes" id="UP000825701"/>
    </source>
</evidence>
<organism evidence="2 3">
    <name type="scientific">Chenggangzhangella methanolivorans</name>
    <dbReference type="NCBI Taxonomy" id="1437009"/>
    <lineage>
        <taxon>Bacteria</taxon>
        <taxon>Pseudomonadati</taxon>
        <taxon>Pseudomonadota</taxon>
        <taxon>Alphaproteobacteria</taxon>
        <taxon>Hyphomicrobiales</taxon>
        <taxon>Methylopilaceae</taxon>
        <taxon>Chenggangzhangella</taxon>
    </lineage>
</organism>
<dbReference type="Pfam" id="PF01507">
    <property type="entry name" value="PAPS_reduct"/>
    <property type="match status" value="1"/>
</dbReference>
<dbReference type="InterPro" id="IPR014729">
    <property type="entry name" value="Rossmann-like_a/b/a_fold"/>
</dbReference>
<evidence type="ECO:0000259" key="1">
    <source>
        <dbReference type="Pfam" id="PF01507"/>
    </source>
</evidence>
<evidence type="ECO:0000313" key="2">
    <source>
        <dbReference type="EMBL" id="QZN99524.1"/>
    </source>
</evidence>
<sequence>MSAPHPAYRIKGPALISFSGGRTSAFMLHEILRAHDGQLPEDVVVAFANTGRERAETLRFVHECGVRWSVRIHWLEYRPAGFEKVSFNSASRNGEPFEALIAAKGYLPNAVTRFCTSELKVRPMKHFAMSLGWERWANVIGLRYDEGHRIIKQHVANERRKERWTTLMPMARARHTKRADVMPFWLGENTDPLAPLMPLPQGFDLGLRDYEGNCDLCMLKSRGALKRLIRDNPGMADWWKAREASISARSAKATATGRRFVTEYSYADLEREVTTQPFMPGLLGDDDDLEFDVECGLICAPSLEAAE</sequence>
<reference evidence="2" key="1">
    <citation type="submission" date="2021-08" db="EMBL/GenBank/DDBJ databases">
        <authorList>
            <person name="Zhang H."/>
            <person name="Xu M."/>
            <person name="Yu Z."/>
            <person name="Yang L."/>
            <person name="Cai Y."/>
        </authorList>
    </citation>
    <scope>NUCLEOTIDE SEQUENCE</scope>
    <source>
        <strain evidence="2">CHL1</strain>
    </source>
</reference>
<protein>
    <submittedName>
        <fullName evidence="2">Phosphoadenosine phosphosulfate reductase family protein</fullName>
    </submittedName>
</protein>
<dbReference type="GO" id="GO:0003824">
    <property type="term" value="F:catalytic activity"/>
    <property type="evidence" value="ECO:0007669"/>
    <property type="project" value="InterPro"/>
</dbReference>
<dbReference type="KEGG" id="cmet:K6K41_22900"/>
<dbReference type="InterPro" id="IPR002500">
    <property type="entry name" value="PAPS_reduct_dom"/>
</dbReference>
<name>A0A9E6UPA0_9HYPH</name>